<proteinExistence type="predicted"/>
<comment type="caution">
    <text evidence="1">The sequence shown here is derived from an EMBL/GenBank/DDBJ whole genome shotgun (WGS) entry which is preliminary data.</text>
</comment>
<keyword evidence="2" id="KW-1185">Reference proteome</keyword>
<gene>
    <name evidence="1" type="ORF">AN2V17_34640</name>
</gene>
<sequence length="103" mass="11440">MGLSGNYSSQSLWACWSWSMRQAHEAIDLGGGGVDLKAVYYPYEYQAEAFDVNYDSYGVAGMYVHSSFPQDESANYTVFYMHCTVGSYPKSGNVLNGSIFGRE</sequence>
<name>A0ACB5UML8_9FIRM</name>
<accession>A0ACB5UML8</accession>
<evidence type="ECO:0000313" key="2">
    <source>
        <dbReference type="Proteomes" id="UP001374599"/>
    </source>
</evidence>
<reference evidence="1" key="1">
    <citation type="submission" date="2023-09" db="EMBL/GenBank/DDBJ databases">
        <title>Vallitalea sediminicola and Vallitalea maricola sp. nov., anaerobic bacteria isolated from marine sediment.</title>
        <authorList>
            <person name="Hirano S."/>
            <person name="Maeda A."/>
            <person name="Terahara T."/>
            <person name="Mori K."/>
            <person name="Hamada M."/>
            <person name="Matsumoto R."/>
            <person name="Kobayashi T."/>
        </authorList>
    </citation>
    <scope>NUCLEOTIDE SEQUENCE</scope>
    <source>
        <strain evidence="1">AN17-2</strain>
    </source>
</reference>
<evidence type="ECO:0000313" key="1">
    <source>
        <dbReference type="EMBL" id="GMQ64227.1"/>
    </source>
</evidence>
<dbReference type="EMBL" id="BTPU01000063">
    <property type="protein sequence ID" value="GMQ64227.1"/>
    <property type="molecule type" value="Genomic_DNA"/>
</dbReference>
<organism evidence="1 2">
    <name type="scientific">Vallitalea maricola</name>
    <dbReference type="NCBI Taxonomy" id="3074433"/>
    <lineage>
        <taxon>Bacteria</taxon>
        <taxon>Bacillati</taxon>
        <taxon>Bacillota</taxon>
        <taxon>Clostridia</taxon>
        <taxon>Lachnospirales</taxon>
        <taxon>Vallitaleaceae</taxon>
        <taxon>Vallitalea</taxon>
    </lineage>
</organism>
<protein>
    <submittedName>
        <fullName evidence="1">Uncharacterized protein</fullName>
    </submittedName>
</protein>
<dbReference type="Proteomes" id="UP001374599">
    <property type="component" value="Unassembled WGS sequence"/>
</dbReference>